<accession>A0AAI8L937</accession>
<dbReference type="HAMAP" id="MF_01609">
    <property type="entry name" value="Glu_cys_ligase_2"/>
    <property type="match status" value="1"/>
</dbReference>
<dbReference type="Pfam" id="PF04107">
    <property type="entry name" value="GCS2"/>
    <property type="match status" value="1"/>
</dbReference>
<evidence type="ECO:0000256" key="5">
    <source>
        <dbReference type="HAMAP-Rule" id="MF_01609"/>
    </source>
</evidence>
<dbReference type="Proteomes" id="UP000265765">
    <property type="component" value="Chromosome"/>
</dbReference>
<keyword evidence="1 5" id="KW-0436">Ligase</keyword>
<dbReference type="PANTHER" id="PTHR36510">
    <property type="entry name" value="GLUTAMATE--CYSTEINE LIGASE 2-RELATED"/>
    <property type="match status" value="1"/>
</dbReference>
<evidence type="ECO:0000256" key="3">
    <source>
        <dbReference type="ARBA" id="ARBA00022840"/>
    </source>
</evidence>
<dbReference type="GO" id="GO:0005524">
    <property type="term" value="F:ATP binding"/>
    <property type="evidence" value="ECO:0007669"/>
    <property type="project" value="UniProtKB-KW"/>
</dbReference>
<reference evidence="7 8" key="1">
    <citation type="submission" date="2018-09" db="EMBL/GenBank/DDBJ databases">
        <title>Production of Trimethoprim by Streptomyces sp. 3E-1.</title>
        <authorList>
            <person name="Kang H.J."/>
            <person name="Kim S.B."/>
        </authorList>
    </citation>
    <scope>NUCLEOTIDE SEQUENCE [LARGE SCALE GENOMIC DNA]</scope>
    <source>
        <strain evidence="7 8">3E-1</strain>
    </source>
</reference>
<dbReference type="Gene3D" id="3.30.590.20">
    <property type="match status" value="1"/>
</dbReference>
<comment type="function">
    <text evidence="5">ATP-dependent carboxylate-amine ligase which exhibits weak glutamate--cysteine ligase activity.</text>
</comment>
<dbReference type="EC" id="6.3.2.2" evidence="5"/>
<dbReference type="NCBIfam" id="TIGR02050">
    <property type="entry name" value="gshA_cyan_rel"/>
    <property type="match status" value="1"/>
</dbReference>
<dbReference type="EMBL" id="CP032427">
    <property type="protein sequence ID" value="AYC43782.1"/>
    <property type="molecule type" value="Genomic_DNA"/>
</dbReference>
<feature type="compositionally biased region" description="Gly residues" evidence="6">
    <location>
        <begin position="380"/>
        <end position="400"/>
    </location>
</feature>
<evidence type="ECO:0000313" key="7">
    <source>
        <dbReference type="EMBL" id="AYC43782.1"/>
    </source>
</evidence>
<evidence type="ECO:0000256" key="4">
    <source>
        <dbReference type="ARBA" id="ARBA00048819"/>
    </source>
</evidence>
<dbReference type="KEGG" id="sge:DWG14_08090"/>
<proteinExistence type="inferred from homology"/>
<organism evidence="7 8">
    <name type="scientific">Streptomyces griseorubiginosus</name>
    <dbReference type="NCBI Taxonomy" id="67304"/>
    <lineage>
        <taxon>Bacteria</taxon>
        <taxon>Bacillati</taxon>
        <taxon>Actinomycetota</taxon>
        <taxon>Actinomycetes</taxon>
        <taxon>Kitasatosporales</taxon>
        <taxon>Streptomycetaceae</taxon>
        <taxon>Streptomyces</taxon>
    </lineage>
</organism>
<dbReference type="InterPro" id="IPR050141">
    <property type="entry name" value="GCL_type2/YbdK_subfam"/>
</dbReference>
<keyword evidence="3 5" id="KW-0067">ATP-binding</keyword>
<keyword evidence="2 5" id="KW-0547">Nucleotide-binding</keyword>
<comment type="similarity">
    <text evidence="5">Belongs to the glutamate--cysteine ligase type 2 family. YbdK subfamily.</text>
</comment>
<protein>
    <recommendedName>
        <fullName evidence="5">Putative glutamate--cysteine ligase 2</fullName>
        <ecNumber evidence="5">6.3.2.2</ecNumber>
    </recommendedName>
    <alternativeName>
        <fullName evidence="5">Gamma-glutamylcysteine synthetase 2</fullName>
        <shortName evidence="5">GCS 2</shortName>
        <shortName evidence="5">Gamma-GCS 2</shortName>
    </alternativeName>
</protein>
<evidence type="ECO:0000256" key="1">
    <source>
        <dbReference type="ARBA" id="ARBA00022598"/>
    </source>
</evidence>
<dbReference type="InterPro" id="IPR014746">
    <property type="entry name" value="Gln_synth/guanido_kin_cat_dom"/>
</dbReference>
<comment type="catalytic activity">
    <reaction evidence="4 5">
        <text>L-cysteine + L-glutamate + ATP = gamma-L-glutamyl-L-cysteine + ADP + phosphate + H(+)</text>
        <dbReference type="Rhea" id="RHEA:13285"/>
        <dbReference type="ChEBI" id="CHEBI:15378"/>
        <dbReference type="ChEBI" id="CHEBI:29985"/>
        <dbReference type="ChEBI" id="CHEBI:30616"/>
        <dbReference type="ChEBI" id="CHEBI:35235"/>
        <dbReference type="ChEBI" id="CHEBI:43474"/>
        <dbReference type="ChEBI" id="CHEBI:58173"/>
        <dbReference type="ChEBI" id="CHEBI:456216"/>
        <dbReference type="EC" id="6.3.2.2"/>
    </reaction>
</comment>
<name>A0AAI8L937_9ACTN</name>
<dbReference type="SUPFAM" id="SSF55931">
    <property type="entry name" value="Glutamine synthetase/guanido kinase"/>
    <property type="match status" value="1"/>
</dbReference>
<dbReference type="AlphaFoldDB" id="A0AAI8L937"/>
<sequence length="400" mass="42981">MAMRIGVEEEFHILEVESGLLVPRADAVLRRLPRRTFTTELHQSAVESNSGVHASLAGLYSDLARTRRRLDAAAASLGLAVAAAGTAPLAPAASGQPTADARYHHMVEEYRRVADEQLICGAQVHVDIPDRDTAVGLMCTLSPWLPALLALSASSPFWQGSDTGYASWRTLLWQRWPTAGPVGCFKSAADYDAAVDDLVRTGVISDPGMIYYDVRPSSHLRTLELRICDACPRVETVVLVAGLFRALVTEALELRASGAAVCDGRHEWLRGASWRAARSGLEGALVDPRTHREAPAAEVVRGLLARLRPALEAHGDWQTVRDLAEGALANGSAAERMRRKAREEDLLACTDLLIAETRGARRHRRPAAFARRKVQRSVQGGAGSGVQGGTGSGTPEVLGG</sequence>
<dbReference type="InterPro" id="IPR006336">
    <property type="entry name" value="GCS2"/>
</dbReference>
<feature type="compositionally biased region" description="Basic residues" evidence="6">
    <location>
        <begin position="364"/>
        <end position="375"/>
    </location>
</feature>
<evidence type="ECO:0000256" key="6">
    <source>
        <dbReference type="SAM" id="MobiDB-lite"/>
    </source>
</evidence>
<dbReference type="GO" id="GO:0004357">
    <property type="term" value="F:glutamate-cysteine ligase activity"/>
    <property type="evidence" value="ECO:0007669"/>
    <property type="project" value="UniProtKB-EC"/>
</dbReference>
<gene>
    <name evidence="7" type="ORF">DWG14_08090</name>
</gene>
<dbReference type="InterPro" id="IPR011793">
    <property type="entry name" value="YbdK"/>
</dbReference>
<dbReference type="GO" id="GO:0042398">
    <property type="term" value="P:modified amino acid biosynthetic process"/>
    <property type="evidence" value="ECO:0007669"/>
    <property type="project" value="InterPro"/>
</dbReference>
<dbReference type="PANTHER" id="PTHR36510:SF1">
    <property type="entry name" value="GLUTAMATE--CYSTEINE LIGASE 2-RELATED"/>
    <property type="match status" value="1"/>
</dbReference>
<evidence type="ECO:0000313" key="8">
    <source>
        <dbReference type="Proteomes" id="UP000265765"/>
    </source>
</evidence>
<dbReference type="NCBIfam" id="NF010041">
    <property type="entry name" value="PRK13517.1-1"/>
    <property type="match status" value="1"/>
</dbReference>
<evidence type="ECO:0000256" key="2">
    <source>
        <dbReference type="ARBA" id="ARBA00022741"/>
    </source>
</evidence>
<feature type="region of interest" description="Disordered" evidence="6">
    <location>
        <begin position="364"/>
        <end position="400"/>
    </location>
</feature>